<keyword evidence="5 8" id="KW-0436">Ligase</keyword>
<comment type="function">
    <text evidence="8">Catalyzes the synthesis of beta-nicotinate D-ribonucleotide from nicotinate and 5-phospho-D-ribose 1-phosphate at the expense of ATP.</text>
</comment>
<reference evidence="11 12" key="1">
    <citation type="submission" date="2021-08" db="EMBL/GenBank/DDBJ databases">
        <title>Draft Genome Sequence of Phanerochaete sordida strain YK-624.</title>
        <authorList>
            <person name="Mori T."/>
            <person name="Dohra H."/>
            <person name="Suzuki T."/>
            <person name="Kawagishi H."/>
            <person name="Hirai H."/>
        </authorList>
    </citation>
    <scope>NUCLEOTIDE SEQUENCE [LARGE SCALE GENOMIC DNA]</scope>
    <source>
        <strain evidence="11 12">YK-624</strain>
    </source>
</reference>
<name>A0A9P3LIZ4_9APHY</name>
<evidence type="ECO:0000259" key="9">
    <source>
        <dbReference type="Pfam" id="PF04095"/>
    </source>
</evidence>
<dbReference type="InterPro" id="IPR040727">
    <property type="entry name" value="NAPRTase_N"/>
</dbReference>
<comment type="similarity">
    <text evidence="2 8">Belongs to the NAPRTase family.</text>
</comment>
<comment type="caution">
    <text evidence="11">The sequence shown here is derived from an EMBL/GenBank/DDBJ whole genome shotgun (WGS) entry which is preliminary data.</text>
</comment>
<evidence type="ECO:0000256" key="1">
    <source>
        <dbReference type="ARBA" id="ARBA00004952"/>
    </source>
</evidence>
<dbReference type="HAMAP" id="MF_00570">
    <property type="entry name" value="NAPRTase"/>
    <property type="match status" value="1"/>
</dbReference>
<comment type="PTM">
    <text evidence="8">Transiently phosphorylated on a His residue during the reaction cycle. Phosphorylation strongly increases the affinity for substrates and increases the rate of nicotinate D-ribonucleotide production. Dephosphorylation regenerates the low-affinity form of the enzyme, leading to product release.</text>
</comment>
<dbReference type="EC" id="6.3.4.21" evidence="3 8"/>
<evidence type="ECO:0000256" key="6">
    <source>
        <dbReference type="ARBA" id="ARBA00022642"/>
    </source>
</evidence>
<evidence type="ECO:0000259" key="10">
    <source>
        <dbReference type="Pfam" id="PF17767"/>
    </source>
</evidence>
<keyword evidence="4" id="KW-0597">Phosphoprotein</keyword>
<dbReference type="PANTHER" id="PTHR11098:SF1">
    <property type="entry name" value="NICOTINATE PHOSPHORIBOSYLTRANSFERASE"/>
    <property type="match status" value="1"/>
</dbReference>
<dbReference type="GO" id="GO:0016757">
    <property type="term" value="F:glycosyltransferase activity"/>
    <property type="evidence" value="ECO:0007669"/>
    <property type="project" value="UniProtKB-KW"/>
</dbReference>
<evidence type="ECO:0000256" key="4">
    <source>
        <dbReference type="ARBA" id="ARBA00022553"/>
    </source>
</evidence>
<dbReference type="InterPro" id="IPR041525">
    <property type="entry name" value="N/Namide_PRibTrfase"/>
</dbReference>
<dbReference type="SUPFAM" id="SSF51690">
    <property type="entry name" value="Nicotinate/Quinolinate PRTase C-terminal domain-like"/>
    <property type="match status" value="1"/>
</dbReference>
<evidence type="ECO:0000313" key="12">
    <source>
        <dbReference type="Proteomes" id="UP000703269"/>
    </source>
</evidence>
<evidence type="ECO:0000256" key="8">
    <source>
        <dbReference type="RuleBase" id="RU003838"/>
    </source>
</evidence>
<comment type="catalytic activity">
    <reaction evidence="7 8">
        <text>5-phospho-alpha-D-ribose 1-diphosphate + nicotinate + ATP + H2O = nicotinate beta-D-ribonucleotide + ADP + phosphate + diphosphate</text>
        <dbReference type="Rhea" id="RHEA:36163"/>
        <dbReference type="ChEBI" id="CHEBI:15377"/>
        <dbReference type="ChEBI" id="CHEBI:30616"/>
        <dbReference type="ChEBI" id="CHEBI:32544"/>
        <dbReference type="ChEBI" id="CHEBI:33019"/>
        <dbReference type="ChEBI" id="CHEBI:43474"/>
        <dbReference type="ChEBI" id="CHEBI:57502"/>
        <dbReference type="ChEBI" id="CHEBI:58017"/>
        <dbReference type="ChEBI" id="CHEBI:456216"/>
        <dbReference type="EC" id="6.3.4.21"/>
    </reaction>
</comment>
<protein>
    <recommendedName>
        <fullName evidence="3 8">Nicotinate phosphoribosyltransferase</fullName>
        <ecNumber evidence="3 8">6.3.4.21</ecNumber>
    </recommendedName>
</protein>
<keyword evidence="6 8" id="KW-0662">Pyridine nucleotide biosynthesis</keyword>
<feature type="domain" description="Nicotinate/nicotinamide phosphoribosyltransferase" evidence="9">
    <location>
        <begin position="192"/>
        <end position="440"/>
    </location>
</feature>
<accession>A0A9P3LIZ4</accession>
<dbReference type="GO" id="GO:0034355">
    <property type="term" value="P:NAD+ biosynthetic process via the salvage pathway"/>
    <property type="evidence" value="ECO:0007669"/>
    <property type="project" value="TreeGrafter"/>
</dbReference>
<proteinExistence type="inferred from homology"/>
<evidence type="ECO:0000256" key="7">
    <source>
        <dbReference type="ARBA" id="ARBA00048668"/>
    </source>
</evidence>
<evidence type="ECO:0000313" key="11">
    <source>
        <dbReference type="EMBL" id="GJE96174.1"/>
    </source>
</evidence>
<dbReference type="InterPro" id="IPR007229">
    <property type="entry name" value="Nic_PRibTrfase-Fam"/>
</dbReference>
<keyword evidence="11" id="KW-0808">Transferase</keyword>
<dbReference type="GO" id="GO:0005829">
    <property type="term" value="C:cytosol"/>
    <property type="evidence" value="ECO:0007669"/>
    <property type="project" value="TreeGrafter"/>
</dbReference>
<dbReference type="OrthoDB" id="193380at2759"/>
<keyword evidence="11" id="KW-0328">Glycosyltransferase</keyword>
<evidence type="ECO:0000256" key="3">
    <source>
        <dbReference type="ARBA" id="ARBA00013236"/>
    </source>
</evidence>
<dbReference type="Pfam" id="PF17767">
    <property type="entry name" value="NAPRTase_N"/>
    <property type="match status" value="1"/>
</dbReference>
<gene>
    <name evidence="11" type="ORF">PsYK624_123670</name>
</gene>
<dbReference type="Pfam" id="PF04095">
    <property type="entry name" value="NAPRTase"/>
    <property type="match status" value="1"/>
</dbReference>
<dbReference type="SUPFAM" id="SSF54675">
    <property type="entry name" value="Nicotinate/Quinolinate PRTase N-terminal domain-like"/>
    <property type="match status" value="1"/>
</dbReference>
<dbReference type="GO" id="GO:0004516">
    <property type="term" value="F:nicotinate phosphoribosyltransferase activity"/>
    <property type="evidence" value="ECO:0007669"/>
    <property type="project" value="UniProtKB-UniRule"/>
</dbReference>
<evidence type="ECO:0000256" key="2">
    <source>
        <dbReference type="ARBA" id="ARBA00010897"/>
    </source>
</evidence>
<dbReference type="AlphaFoldDB" id="A0A9P3LIZ4"/>
<dbReference type="Proteomes" id="UP000703269">
    <property type="component" value="Unassembled WGS sequence"/>
</dbReference>
<sequence>MSQRHDRLVVPSTVLDTDLYKFTMQQGVLKHFRDVQATYRFTHRDQDVYFSRECYDLFVESVKHFGEIGLSDSERAWLAKTCTYFSADYLDYLARFRFKPEQVTVTFHPKDPSAPLSRYQPPLANGASGKSELGKIEIHASGPWHETILWEVPLMSCLSELFFTTVDTDWSYDGQEENAYSKARTYLEHGCTFSEFGTRRRRSYRIQDLVVGTLVRAHKDYQNDESAQSKAGEKGKLMGTSNVHLAHKHSLTPIGTIAHEWFMAVGALRGYEHANSLALDLWEDVYPHALQLALTDTFSTEAFFRDFTAARAEKWAGLRQDSGDPYVYAPRAQEIYEALGVEYKNRKTIIFSDSVDVEKALKLQAQTREIGFIASFGIGTSLTNDFRSLSSGGKEKSKALNMVIKLNSVDGQPCVKISDELSKNTGDPETVKLVKATFNINA</sequence>
<dbReference type="NCBIfam" id="TIGR01514">
    <property type="entry name" value="NAPRTase"/>
    <property type="match status" value="1"/>
</dbReference>
<dbReference type="PANTHER" id="PTHR11098">
    <property type="entry name" value="NICOTINATE PHOSPHORIBOSYLTRANSFERASE"/>
    <property type="match status" value="1"/>
</dbReference>
<evidence type="ECO:0000256" key="5">
    <source>
        <dbReference type="ARBA" id="ARBA00022598"/>
    </source>
</evidence>
<organism evidence="11 12">
    <name type="scientific">Phanerochaete sordida</name>
    <dbReference type="NCBI Taxonomy" id="48140"/>
    <lineage>
        <taxon>Eukaryota</taxon>
        <taxon>Fungi</taxon>
        <taxon>Dikarya</taxon>
        <taxon>Basidiomycota</taxon>
        <taxon>Agaricomycotina</taxon>
        <taxon>Agaricomycetes</taxon>
        <taxon>Polyporales</taxon>
        <taxon>Phanerochaetaceae</taxon>
        <taxon>Phanerochaete</taxon>
    </lineage>
</organism>
<comment type="pathway">
    <text evidence="1 8">Cofactor biosynthesis; NAD(+) biosynthesis; nicotinate D-ribonucleotide from nicotinate: step 1/1.</text>
</comment>
<dbReference type="PIRSF" id="PIRSF000484">
    <property type="entry name" value="NAPRT"/>
    <property type="match status" value="1"/>
</dbReference>
<keyword evidence="12" id="KW-1185">Reference proteome</keyword>
<feature type="domain" description="Nicotinate phosphoribosyltransferase N-terminal" evidence="10">
    <location>
        <begin position="15"/>
        <end position="159"/>
    </location>
</feature>
<dbReference type="EMBL" id="BPQB01000056">
    <property type="protein sequence ID" value="GJE96174.1"/>
    <property type="molecule type" value="Genomic_DNA"/>
</dbReference>
<dbReference type="Gene3D" id="3.20.140.10">
    <property type="entry name" value="nicotinate phosphoribosyltransferase"/>
    <property type="match status" value="1"/>
</dbReference>
<dbReference type="InterPro" id="IPR036068">
    <property type="entry name" value="Nicotinate_pribotase-like_C"/>
</dbReference>
<dbReference type="InterPro" id="IPR006406">
    <property type="entry name" value="Nic_PRibTrfase"/>
</dbReference>